<proteinExistence type="predicted"/>
<dbReference type="EMBL" id="KN838686">
    <property type="protein sequence ID" value="KIJ97684.1"/>
    <property type="molecule type" value="Genomic_DNA"/>
</dbReference>
<dbReference type="AlphaFoldDB" id="A0A0C9WLZ8"/>
<dbReference type="SUPFAM" id="SSF54695">
    <property type="entry name" value="POZ domain"/>
    <property type="match status" value="1"/>
</dbReference>
<dbReference type="Proteomes" id="UP000054477">
    <property type="component" value="Unassembled WGS sequence"/>
</dbReference>
<dbReference type="InterPro" id="IPR000210">
    <property type="entry name" value="BTB/POZ_dom"/>
</dbReference>
<evidence type="ECO:0000259" key="1">
    <source>
        <dbReference type="Pfam" id="PF00651"/>
    </source>
</evidence>
<sequence>MALNDPSSTGLSRHREFYFPDGSVIIIIDATAFKVHQSVLSRHSDVFAGMWDVPQPKGISDIDGCPTVELQDHVSDFADTLKAIYDSFHFDNLPPNADLTTLLTFLSGILRITTKYNMQQLRNKCIALLCQKFPSTLSGCDAVIAQQYLYTPSPIVRLIPLARETNIPEVLPWAYYICTQMSIPDLLANPVLSWRDKALCLAGKERLWEARKTTTHPFLLDLSRSAQCSGGSCATGLRRPTANWRESEDQRSLAHPIEPYRDWTALGTCAWCTGVYQAQHRVGREKVWEQLPSFYELGSWDEIRKDQNC</sequence>
<name>A0A0C9WLZ8_9AGAR</name>
<keyword evidence="3" id="KW-1185">Reference proteome</keyword>
<dbReference type="HOGENOM" id="CLU_033082_5_1_1"/>
<reference evidence="2 3" key="1">
    <citation type="submission" date="2014-04" db="EMBL/GenBank/DDBJ databases">
        <authorList>
            <consortium name="DOE Joint Genome Institute"/>
            <person name="Kuo A."/>
            <person name="Kohler A."/>
            <person name="Nagy L.G."/>
            <person name="Floudas D."/>
            <person name="Copeland A."/>
            <person name="Barry K.W."/>
            <person name="Cichocki N."/>
            <person name="Veneault-Fourrey C."/>
            <person name="LaButti K."/>
            <person name="Lindquist E.A."/>
            <person name="Lipzen A."/>
            <person name="Lundell T."/>
            <person name="Morin E."/>
            <person name="Murat C."/>
            <person name="Sun H."/>
            <person name="Tunlid A."/>
            <person name="Henrissat B."/>
            <person name="Grigoriev I.V."/>
            <person name="Hibbett D.S."/>
            <person name="Martin F."/>
            <person name="Nordberg H.P."/>
            <person name="Cantor M.N."/>
            <person name="Hua S.X."/>
        </authorList>
    </citation>
    <scope>NUCLEOTIDE SEQUENCE [LARGE SCALE GENOMIC DNA]</scope>
    <source>
        <strain evidence="2 3">LaAM-08-1</strain>
    </source>
</reference>
<evidence type="ECO:0000313" key="3">
    <source>
        <dbReference type="Proteomes" id="UP000054477"/>
    </source>
</evidence>
<protein>
    <recommendedName>
        <fullName evidence="1">BTB domain-containing protein</fullName>
    </recommendedName>
</protein>
<reference evidence="3" key="2">
    <citation type="submission" date="2015-01" db="EMBL/GenBank/DDBJ databases">
        <title>Evolutionary Origins and Diversification of the Mycorrhizal Mutualists.</title>
        <authorList>
            <consortium name="DOE Joint Genome Institute"/>
            <consortium name="Mycorrhizal Genomics Consortium"/>
            <person name="Kohler A."/>
            <person name="Kuo A."/>
            <person name="Nagy L.G."/>
            <person name="Floudas D."/>
            <person name="Copeland A."/>
            <person name="Barry K.W."/>
            <person name="Cichocki N."/>
            <person name="Veneault-Fourrey C."/>
            <person name="LaButti K."/>
            <person name="Lindquist E.A."/>
            <person name="Lipzen A."/>
            <person name="Lundell T."/>
            <person name="Morin E."/>
            <person name="Murat C."/>
            <person name="Riley R."/>
            <person name="Ohm R."/>
            <person name="Sun H."/>
            <person name="Tunlid A."/>
            <person name="Henrissat B."/>
            <person name="Grigoriev I.V."/>
            <person name="Hibbett D.S."/>
            <person name="Martin F."/>
        </authorList>
    </citation>
    <scope>NUCLEOTIDE SEQUENCE [LARGE SCALE GENOMIC DNA]</scope>
    <source>
        <strain evidence="3">LaAM-08-1</strain>
    </source>
</reference>
<gene>
    <name evidence="2" type="ORF">K443DRAFT_681324</name>
</gene>
<dbReference type="InterPro" id="IPR011333">
    <property type="entry name" value="SKP1/BTB/POZ_sf"/>
</dbReference>
<dbReference type="Pfam" id="PF00651">
    <property type="entry name" value="BTB"/>
    <property type="match status" value="1"/>
</dbReference>
<accession>A0A0C9WLZ8</accession>
<feature type="domain" description="BTB" evidence="1">
    <location>
        <begin position="24"/>
        <end position="132"/>
    </location>
</feature>
<evidence type="ECO:0000313" key="2">
    <source>
        <dbReference type="EMBL" id="KIJ97684.1"/>
    </source>
</evidence>
<dbReference type="STRING" id="1095629.A0A0C9WLZ8"/>
<dbReference type="OrthoDB" id="3218112at2759"/>
<dbReference type="Gene3D" id="3.30.710.10">
    <property type="entry name" value="Potassium Channel Kv1.1, Chain A"/>
    <property type="match status" value="1"/>
</dbReference>
<organism evidence="2 3">
    <name type="scientific">Laccaria amethystina LaAM-08-1</name>
    <dbReference type="NCBI Taxonomy" id="1095629"/>
    <lineage>
        <taxon>Eukaryota</taxon>
        <taxon>Fungi</taxon>
        <taxon>Dikarya</taxon>
        <taxon>Basidiomycota</taxon>
        <taxon>Agaricomycotina</taxon>
        <taxon>Agaricomycetes</taxon>
        <taxon>Agaricomycetidae</taxon>
        <taxon>Agaricales</taxon>
        <taxon>Agaricineae</taxon>
        <taxon>Hydnangiaceae</taxon>
        <taxon>Laccaria</taxon>
    </lineage>
</organism>